<sequence length="69" mass="7832">MRRRFEPKTSLAATFLAKRLPSLAIFSIFEAEIIQLLIGSSQSFCFCSKRVVCSSSDFFSLINFAFSIR</sequence>
<evidence type="ECO:0000313" key="1">
    <source>
        <dbReference type="EMBL" id="OGF95654.1"/>
    </source>
</evidence>
<name>A0A1F5Y698_9BACT</name>
<proteinExistence type="predicted"/>
<protein>
    <submittedName>
        <fullName evidence="1">Uncharacterized protein</fullName>
    </submittedName>
</protein>
<evidence type="ECO:0000313" key="2">
    <source>
        <dbReference type="Proteomes" id="UP000177720"/>
    </source>
</evidence>
<dbReference type="Proteomes" id="UP000177720">
    <property type="component" value="Unassembled WGS sequence"/>
</dbReference>
<dbReference type="AlphaFoldDB" id="A0A1F5Y698"/>
<comment type="caution">
    <text evidence="1">The sequence shown here is derived from an EMBL/GenBank/DDBJ whole genome shotgun (WGS) entry which is preliminary data.</text>
</comment>
<organism evidence="1 2">
    <name type="scientific">Candidatus Giovannonibacteria bacterium RIFCSPLOWO2_12_43_8</name>
    <dbReference type="NCBI Taxonomy" id="1798361"/>
    <lineage>
        <taxon>Bacteria</taxon>
        <taxon>Candidatus Giovannoniibacteriota</taxon>
    </lineage>
</organism>
<reference evidence="1 2" key="1">
    <citation type="journal article" date="2016" name="Nat. Commun.">
        <title>Thousands of microbial genomes shed light on interconnected biogeochemical processes in an aquifer system.</title>
        <authorList>
            <person name="Anantharaman K."/>
            <person name="Brown C.T."/>
            <person name="Hug L.A."/>
            <person name="Sharon I."/>
            <person name="Castelle C.J."/>
            <person name="Probst A.J."/>
            <person name="Thomas B.C."/>
            <person name="Singh A."/>
            <person name="Wilkins M.J."/>
            <person name="Karaoz U."/>
            <person name="Brodie E.L."/>
            <person name="Williams K.H."/>
            <person name="Hubbard S.S."/>
            <person name="Banfield J.F."/>
        </authorList>
    </citation>
    <scope>NUCLEOTIDE SEQUENCE [LARGE SCALE GENOMIC DNA]</scope>
</reference>
<gene>
    <name evidence="1" type="ORF">A2Y47_00095</name>
</gene>
<dbReference type="EMBL" id="MFIN01000015">
    <property type="protein sequence ID" value="OGF95654.1"/>
    <property type="molecule type" value="Genomic_DNA"/>
</dbReference>
<accession>A0A1F5Y698</accession>